<dbReference type="InterPro" id="IPR036457">
    <property type="entry name" value="PPM-type-like_dom_sf"/>
</dbReference>
<dbReference type="OrthoDB" id="152713at2"/>
<accession>A0A401ZX74</accession>
<feature type="domain" description="PPM-type phosphatase" evidence="1">
    <location>
        <begin position="97"/>
        <end position="344"/>
    </location>
</feature>
<dbReference type="InterPro" id="IPR015655">
    <property type="entry name" value="PP2C"/>
</dbReference>
<dbReference type="GO" id="GO:0004722">
    <property type="term" value="F:protein serine/threonine phosphatase activity"/>
    <property type="evidence" value="ECO:0007669"/>
    <property type="project" value="InterPro"/>
</dbReference>
<dbReference type="CDD" id="cd00143">
    <property type="entry name" value="PP2Cc"/>
    <property type="match status" value="1"/>
</dbReference>
<dbReference type="SMART" id="SM00331">
    <property type="entry name" value="PP2C_SIG"/>
    <property type="match status" value="1"/>
</dbReference>
<dbReference type="PANTHER" id="PTHR13832:SF827">
    <property type="entry name" value="PROTEIN PHOSPHATASE 1L"/>
    <property type="match status" value="1"/>
</dbReference>
<dbReference type="PANTHER" id="PTHR13832">
    <property type="entry name" value="PROTEIN PHOSPHATASE 2C"/>
    <property type="match status" value="1"/>
</dbReference>
<comment type="caution">
    <text evidence="2">The sequence shown here is derived from an EMBL/GenBank/DDBJ whole genome shotgun (WGS) entry which is preliminary data.</text>
</comment>
<dbReference type="SUPFAM" id="SSF81606">
    <property type="entry name" value="PP2C-like"/>
    <property type="match status" value="1"/>
</dbReference>
<dbReference type="AlphaFoldDB" id="A0A401ZX74"/>
<organism evidence="2 3">
    <name type="scientific">Tengunoibacter tsumagoiensis</name>
    <dbReference type="NCBI Taxonomy" id="2014871"/>
    <lineage>
        <taxon>Bacteria</taxon>
        <taxon>Bacillati</taxon>
        <taxon>Chloroflexota</taxon>
        <taxon>Ktedonobacteria</taxon>
        <taxon>Ktedonobacterales</taxon>
        <taxon>Dictyobacteraceae</taxon>
        <taxon>Tengunoibacter</taxon>
    </lineage>
</organism>
<evidence type="ECO:0000313" key="3">
    <source>
        <dbReference type="Proteomes" id="UP000287352"/>
    </source>
</evidence>
<dbReference type="EMBL" id="BIFR01000001">
    <property type="protein sequence ID" value="GCE11442.1"/>
    <property type="molecule type" value="Genomic_DNA"/>
</dbReference>
<dbReference type="Gene3D" id="3.60.40.10">
    <property type="entry name" value="PPM-type phosphatase domain"/>
    <property type="match status" value="1"/>
</dbReference>
<dbReference type="Pfam" id="PF13672">
    <property type="entry name" value="PP2C_2"/>
    <property type="match status" value="1"/>
</dbReference>
<evidence type="ECO:0000259" key="1">
    <source>
        <dbReference type="PROSITE" id="PS51746"/>
    </source>
</evidence>
<evidence type="ECO:0000313" key="2">
    <source>
        <dbReference type="EMBL" id="GCE11442.1"/>
    </source>
</evidence>
<keyword evidence="3" id="KW-1185">Reference proteome</keyword>
<protein>
    <recommendedName>
        <fullName evidence="1">PPM-type phosphatase domain-containing protein</fullName>
    </recommendedName>
</protein>
<dbReference type="Proteomes" id="UP000287352">
    <property type="component" value="Unassembled WGS sequence"/>
</dbReference>
<dbReference type="PROSITE" id="PS51746">
    <property type="entry name" value="PPM_2"/>
    <property type="match status" value="1"/>
</dbReference>
<dbReference type="SMART" id="SM00332">
    <property type="entry name" value="PP2Cc"/>
    <property type="match status" value="1"/>
</dbReference>
<gene>
    <name evidence="2" type="ORF">KTT_13010</name>
</gene>
<sequence length="345" mass="38022">MASTHWALVYSERLYAVLLAIYPPDFRRDYQQEMLQTFRDCCRDALSQGGLQQILSLWGITFFDLCRSASIEHMIQLKKAFLPTEEYAMAQTSFSLTIAQRSDIGLKRSANEDNLITVLPEDPHLAAQKGALFVVADGMGGQAKGDIASEKAVTTIRDSYYQEADLDIPAALNTAIQRANRLLYKLNLQQEATLKEVHDKGMGTTCVAAVVHEKTLYIANVGDSLAYLVRDGKLQQLAENHSWTAEAVRHGILNQQEADAYGASNVITRSLGHSIVTNIYQTSYEVVAGDILVLCTDGLYSQVSESEIVETVKRYSPEESAQRLIDRANANGGPDNVTAVVVKLA</sequence>
<name>A0A401ZX74_9CHLR</name>
<reference evidence="3" key="1">
    <citation type="submission" date="2018-12" db="EMBL/GenBank/DDBJ databases">
        <title>Tengunoibacter tsumagoiensis gen. nov., sp. nov., Dictyobacter kobayashii sp. nov., D. alpinus sp. nov., and D. joshuensis sp. nov. and description of Dictyobacteraceae fam. nov. within the order Ktedonobacterales isolated from Tengu-no-mugimeshi.</title>
        <authorList>
            <person name="Wang C.M."/>
            <person name="Zheng Y."/>
            <person name="Sakai Y."/>
            <person name="Toyoda A."/>
            <person name="Minakuchi Y."/>
            <person name="Abe K."/>
            <person name="Yokota A."/>
            <person name="Yabe S."/>
        </authorList>
    </citation>
    <scope>NUCLEOTIDE SEQUENCE [LARGE SCALE GENOMIC DNA]</scope>
    <source>
        <strain evidence="3">Uno3</strain>
    </source>
</reference>
<dbReference type="RefSeq" id="WP_126579158.1">
    <property type="nucleotide sequence ID" value="NZ_BIFR01000001.1"/>
</dbReference>
<proteinExistence type="predicted"/>
<dbReference type="InterPro" id="IPR001932">
    <property type="entry name" value="PPM-type_phosphatase-like_dom"/>
</dbReference>